<proteinExistence type="predicted"/>
<comment type="caution">
    <text evidence="7">The sequence shown here is derived from an EMBL/GenBank/DDBJ whole genome shotgun (WGS) entry which is preliminary data.</text>
</comment>
<keyword evidence="1" id="KW-1003">Cell membrane</keyword>
<name>A0A941IHY5_9ACTN</name>
<keyword evidence="2 6" id="KW-0732">Signal</keyword>
<protein>
    <submittedName>
        <fullName evidence="7">Extracellular solute-binding protein</fullName>
    </submittedName>
</protein>
<dbReference type="PROSITE" id="PS51257">
    <property type="entry name" value="PROKAR_LIPOPROTEIN"/>
    <property type="match status" value="1"/>
</dbReference>
<reference evidence="7" key="1">
    <citation type="submission" date="2021-04" db="EMBL/GenBank/DDBJ databases">
        <title>Genome based classification of Actinospica acidithermotolerans sp. nov., an actinobacterium isolated from an Indonesian hot spring.</title>
        <authorList>
            <person name="Kusuma A.B."/>
            <person name="Putra K.E."/>
            <person name="Nafisah S."/>
            <person name="Loh J."/>
            <person name="Nouioui I."/>
            <person name="Goodfellow M."/>
        </authorList>
    </citation>
    <scope>NUCLEOTIDE SEQUENCE</scope>
    <source>
        <strain evidence="7">MGRD01-02</strain>
    </source>
</reference>
<evidence type="ECO:0000256" key="2">
    <source>
        <dbReference type="ARBA" id="ARBA00022729"/>
    </source>
</evidence>
<dbReference type="InterPro" id="IPR006059">
    <property type="entry name" value="SBP"/>
</dbReference>
<dbReference type="AlphaFoldDB" id="A0A941IHY5"/>
<evidence type="ECO:0000256" key="1">
    <source>
        <dbReference type="ARBA" id="ARBA00022475"/>
    </source>
</evidence>
<accession>A0A941IHY5</accession>
<evidence type="ECO:0000313" key="7">
    <source>
        <dbReference type="EMBL" id="MBR7829035.1"/>
    </source>
</evidence>
<dbReference type="PANTHER" id="PTHR43649">
    <property type="entry name" value="ARABINOSE-BINDING PROTEIN-RELATED"/>
    <property type="match status" value="1"/>
</dbReference>
<dbReference type="InterPro" id="IPR050490">
    <property type="entry name" value="Bact_solute-bd_prot1"/>
</dbReference>
<dbReference type="EMBL" id="JAGSOH010000073">
    <property type="protein sequence ID" value="MBR7829035.1"/>
    <property type="molecule type" value="Genomic_DNA"/>
</dbReference>
<dbReference type="SUPFAM" id="SSF53850">
    <property type="entry name" value="Periplasmic binding protein-like II"/>
    <property type="match status" value="1"/>
</dbReference>
<keyword evidence="5" id="KW-0449">Lipoprotein</keyword>
<dbReference type="RefSeq" id="WP_212520171.1">
    <property type="nucleotide sequence ID" value="NZ_JAGSOH010000073.1"/>
</dbReference>
<keyword evidence="8" id="KW-1185">Reference proteome</keyword>
<dbReference type="Gene3D" id="3.40.190.10">
    <property type="entry name" value="Periplasmic binding protein-like II"/>
    <property type="match status" value="1"/>
</dbReference>
<feature type="signal peptide" evidence="6">
    <location>
        <begin position="1"/>
        <end position="21"/>
    </location>
</feature>
<dbReference type="Proteomes" id="UP000676325">
    <property type="component" value="Unassembled WGS sequence"/>
</dbReference>
<gene>
    <name evidence="7" type="ORF">KDK95_22200</name>
</gene>
<evidence type="ECO:0000256" key="6">
    <source>
        <dbReference type="SAM" id="SignalP"/>
    </source>
</evidence>
<keyword evidence="3" id="KW-0472">Membrane</keyword>
<evidence type="ECO:0000256" key="3">
    <source>
        <dbReference type="ARBA" id="ARBA00023136"/>
    </source>
</evidence>
<evidence type="ECO:0000256" key="5">
    <source>
        <dbReference type="ARBA" id="ARBA00023288"/>
    </source>
</evidence>
<sequence length="433" mass="45051">MRTSRLGSVAAFGVAASLVLSGCGVGGGSGGGDSQQTVSSAGSLSGSIAFQTWSLKNATFTPYFTSLIKAFEKLHPGTAINWIDQPGANYPDKVTSQVTGDSLPDVVNLPPDIAHTVAKTGDLLDLTKNDPSIAQTYVASGLSAYEYKDTGTGGDSFAFPWYLGTDVNYWNKAMLAKDGLSTTDLPTSLDQLIADAKIMHDKSGGKDYLMSRAPGLMDFANAGAPLLDSAGTAFAFNTPAAVKVLQQYTAAYQAGYLPSNVLTSTYEGNSALFLKQEVAWTTGGGNYIQSTEQTNPSLVSSIVPSAAIGTPPLYVQGISVSSKSRNLPLALAFAEYVTNSANQAAFIQLAQGFEPGTKDASTLAATNDVGMQAQASAIAEKDVENGVNFTPPIWTSAMDTILNQQIALAMTGKESAKTALDNVVTQANALLGQ</sequence>
<evidence type="ECO:0000256" key="4">
    <source>
        <dbReference type="ARBA" id="ARBA00023139"/>
    </source>
</evidence>
<evidence type="ECO:0000313" key="8">
    <source>
        <dbReference type="Proteomes" id="UP000676325"/>
    </source>
</evidence>
<dbReference type="PANTHER" id="PTHR43649:SF33">
    <property type="entry name" value="POLYGALACTURONAN_RHAMNOGALACTURONAN-BINDING PROTEIN YTCQ"/>
    <property type="match status" value="1"/>
</dbReference>
<keyword evidence="4" id="KW-0564">Palmitate</keyword>
<organism evidence="7 8">
    <name type="scientific">Actinospica acidithermotolerans</name>
    <dbReference type="NCBI Taxonomy" id="2828514"/>
    <lineage>
        <taxon>Bacteria</taxon>
        <taxon>Bacillati</taxon>
        <taxon>Actinomycetota</taxon>
        <taxon>Actinomycetes</taxon>
        <taxon>Catenulisporales</taxon>
        <taxon>Actinospicaceae</taxon>
        <taxon>Actinospica</taxon>
    </lineage>
</organism>
<feature type="chain" id="PRO_5039126177" evidence="6">
    <location>
        <begin position="22"/>
        <end position="433"/>
    </location>
</feature>
<dbReference type="Pfam" id="PF01547">
    <property type="entry name" value="SBP_bac_1"/>
    <property type="match status" value="1"/>
</dbReference>